<evidence type="ECO:0000313" key="4">
    <source>
        <dbReference type="Proteomes" id="UP000321947"/>
    </source>
</evidence>
<accession>A0A5A7VE68</accession>
<organism evidence="1 3">
    <name type="scientific">Cucumis melo var. makuwa</name>
    <name type="common">Oriental melon</name>
    <dbReference type="NCBI Taxonomy" id="1194695"/>
    <lineage>
        <taxon>Eukaryota</taxon>
        <taxon>Viridiplantae</taxon>
        <taxon>Streptophyta</taxon>
        <taxon>Embryophyta</taxon>
        <taxon>Tracheophyta</taxon>
        <taxon>Spermatophyta</taxon>
        <taxon>Magnoliopsida</taxon>
        <taxon>eudicotyledons</taxon>
        <taxon>Gunneridae</taxon>
        <taxon>Pentapetalae</taxon>
        <taxon>rosids</taxon>
        <taxon>fabids</taxon>
        <taxon>Cucurbitales</taxon>
        <taxon>Cucurbitaceae</taxon>
        <taxon>Benincaseae</taxon>
        <taxon>Cucumis</taxon>
    </lineage>
</organism>
<reference evidence="3 4" key="1">
    <citation type="submission" date="2019-08" db="EMBL/GenBank/DDBJ databases">
        <title>Draft genome sequences of two oriental melons (Cucumis melo L. var makuwa).</title>
        <authorList>
            <person name="Kwon S.-Y."/>
        </authorList>
    </citation>
    <scope>NUCLEOTIDE SEQUENCE [LARGE SCALE GENOMIC DNA]</scope>
    <source>
        <strain evidence="4">cv. Chang Bougi</strain>
        <strain evidence="3">cv. SW 3</strain>
        <tissue evidence="1">Leaf</tissue>
    </source>
</reference>
<name>A0A5A7VE68_CUCMM</name>
<comment type="caution">
    <text evidence="1">The sequence shown here is derived from an EMBL/GenBank/DDBJ whole genome shotgun (WGS) entry which is preliminary data.</text>
</comment>
<proteinExistence type="predicted"/>
<dbReference type="OrthoDB" id="1750914at2759"/>
<protein>
    <submittedName>
        <fullName evidence="1">Uncharacterized protein</fullName>
    </submittedName>
</protein>
<dbReference type="AlphaFoldDB" id="A0A5A7VE68"/>
<evidence type="ECO:0000313" key="2">
    <source>
        <dbReference type="EMBL" id="TYK04095.1"/>
    </source>
</evidence>
<evidence type="ECO:0000313" key="3">
    <source>
        <dbReference type="Proteomes" id="UP000321393"/>
    </source>
</evidence>
<evidence type="ECO:0000313" key="1">
    <source>
        <dbReference type="EMBL" id="KAA0066652.1"/>
    </source>
</evidence>
<sequence>MVALPDQVVEMTKLLQYMTLVKVNDAKSFVHVVQQVVELGCVGCGGPHNTDTCPQNTETVAYVKNDPYLNTYNAGWRNHLNFSWGVKSKTLKGDKMAKEIITAKHLAIAKDIIMIGHIIQPHTINKPKTLLHLLPNPWKPYSMNTYYILEEVHAVCSEKKFEALDLETKGEKKTKPSIEEPQELQLKPLLNHLKYAYLRENDTLLVIISTHVDAVEEKVLLNMLKHHKNAIDGLWWTSKA</sequence>
<dbReference type="Proteomes" id="UP000321393">
    <property type="component" value="Unassembled WGS sequence"/>
</dbReference>
<gene>
    <name evidence="2" type="ORF">E5676_scaffold2119G00330</name>
    <name evidence="1" type="ORF">E6C27_scaffold979G00840</name>
</gene>
<dbReference type="EMBL" id="SSTD01014757">
    <property type="protein sequence ID" value="TYK04095.1"/>
    <property type="molecule type" value="Genomic_DNA"/>
</dbReference>
<dbReference type="EMBL" id="SSTE01000850">
    <property type="protein sequence ID" value="KAA0066652.1"/>
    <property type="molecule type" value="Genomic_DNA"/>
</dbReference>
<dbReference type="Proteomes" id="UP000321947">
    <property type="component" value="Unassembled WGS sequence"/>
</dbReference>